<feature type="transmembrane region" description="Helical" evidence="8">
    <location>
        <begin position="700"/>
        <end position="719"/>
    </location>
</feature>
<feature type="transmembrane region" description="Helical" evidence="8">
    <location>
        <begin position="725"/>
        <end position="743"/>
    </location>
</feature>
<dbReference type="Pfam" id="PF03169">
    <property type="entry name" value="OPT"/>
    <property type="match status" value="1"/>
</dbReference>
<comment type="similarity">
    <text evidence="2">Belongs to the oligopeptide OPT transporter family.</text>
</comment>
<feature type="transmembrane region" description="Helical" evidence="8">
    <location>
        <begin position="441"/>
        <end position="461"/>
    </location>
</feature>
<feature type="transmembrane region" description="Helical" evidence="8">
    <location>
        <begin position="1088"/>
        <end position="1111"/>
    </location>
</feature>
<comment type="subcellular location">
    <subcellularLocation>
        <location evidence="1">Membrane</location>
        <topology evidence="1">Multi-pass membrane protein</topology>
    </subcellularLocation>
</comment>
<dbReference type="InterPro" id="IPR029071">
    <property type="entry name" value="Ubiquitin-like_domsf"/>
</dbReference>
<dbReference type="SMART" id="SM00213">
    <property type="entry name" value="UBQ"/>
    <property type="match status" value="1"/>
</dbReference>
<keyword evidence="4 8" id="KW-0812">Transmembrane</keyword>
<accession>A0A8H2XRV2</accession>
<dbReference type="PANTHER" id="PTHR23502">
    <property type="entry name" value="MAJOR FACILITATOR SUPERFAMILY"/>
    <property type="match status" value="1"/>
</dbReference>
<evidence type="ECO:0008006" key="13">
    <source>
        <dbReference type="Google" id="ProtNLM"/>
    </source>
</evidence>
<feature type="transmembrane region" description="Helical" evidence="8">
    <location>
        <begin position="410"/>
        <end position="429"/>
    </location>
</feature>
<dbReference type="EMBL" id="CAJMWW010000084">
    <property type="protein sequence ID" value="CAE6431276.1"/>
    <property type="molecule type" value="Genomic_DNA"/>
</dbReference>
<organism evidence="11 12">
    <name type="scientific">Rhizoctonia solani</name>
    <dbReference type="NCBI Taxonomy" id="456999"/>
    <lineage>
        <taxon>Eukaryota</taxon>
        <taxon>Fungi</taxon>
        <taxon>Dikarya</taxon>
        <taxon>Basidiomycota</taxon>
        <taxon>Agaricomycotina</taxon>
        <taxon>Agaricomycetes</taxon>
        <taxon>Cantharellales</taxon>
        <taxon>Ceratobasidiaceae</taxon>
        <taxon>Rhizoctonia</taxon>
    </lineage>
</organism>
<dbReference type="InterPro" id="IPR020846">
    <property type="entry name" value="MFS_dom"/>
</dbReference>
<evidence type="ECO:0000256" key="4">
    <source>
        <dbReference type="ARBA" id="ARBA00022692"/>
    </source>
</evidence>
<sequence>MEEATFVKSHVATLSALPTTYPNTFEPAPEDFARKLPVIPIEILAPPERKIAQPGAAGQINVTIKSLKPALAFPLDVLPTDSIASIKEQLAKHPRAPPADAQRLLLKGKALADNKLLQEYDIGDGATINLLIKPGVEWTGIERPMATLSEKSPGHLRLPSQDNIPSVVLSPIPDPEGRAPSPHALALDATPPPISSSVRQSYHQTIANPAFWDKMHAFLSGEFTNKDDADNAFESFLIASKEQLTAGEIAKIRDATGNLGMAELSGIAPEGSRGSAPVSPQDEKALSFDEKKGAEKPLGVHDSDHGHDSFGDEKLDPHEPFPIDPEHEDEEHQLTLRALVVGWMLGAVVGASNIYLGLKTGFTFGPQLFGAIFGFAILKPLSKAFTMQFLPGWVWGGEFGPKENCTVQTAATSAGGMGIIFVSAVPAMYRMGLMSEFPDADVGRLIALTVSAAFFGVFFAIPLRKYYILKEKLMFPTPTATAFTIRALHAGRSGAEAARKKSIGLASSFGVAFCYKVAAGYLPGVIWDWHIGWTFYRLGWTNMIELDNFGWWLEFTPAFFGAGMLSGMNASWSFFGGFVLAWGIIAPSLIATGGAVGKQRAPDEFPEVWSYQAMSFKSLDQYIHSASPRYWLLWPGVLVMLVYSFAEMFMSSRGAFKNFGKIGPAIVNGIRNIRTRGDPNTIHHEEDNDPTRPEDRVPTWAWAGGLVFSLIMSCALLATQFSLNVGEVILALVLGFIFSFIGVQSSGYTDINPVSTVAKASQLIFGGVTKGTGAQIKPAQEINLVAGIVAAGSAAQACDMVGDLKTGHLLRAKPKNQFVAQVTGSIVSVFLGVGLFVLFTKASPCILYPPEDGICSYGAPSVAAWQAVATAVTADKLPIPPASGYTAIGLSVASVITVVVKHLWIPRKYWNYIPNWNAIGLAFVVPQTYYGTAMAAGATFNYFWERRNPRGFDMYMFPISAGMLAGEGLGGVLLALLSVAGVGADGVKYGTSVGCTSHLTGDMASQPEPTLDSQRARTMANSSPVSRASSEHTRRDSHTGGNTDLADVEKAQVQVVNPGQEPVKDEQSWEVFLDPSDDPKHRRIGRKWLIVFILATSSVCVTCASSVAAMARPGIQNEFGVSSPVAILGISLYVEGLGIGPLLLGPLSEFFGRRPIYWISFVFFVLLNFPVAFAPNIVVYLIFRFLTGFSGAAFLSVAGGTVADLFSDDKVASPMALYTISPFIGPVLGPAFSGFINQNTNWRWTFYTIIIWASVQLVELYFLVPETYEPVLRLRKAQQLRKSTGEDRWWAPLEKTDKSIPQSIIASCYKPFEILAFEPMALLLDIWCALLLGILYLCFTAFPTIFGVNHGFNTQTVGLSFIGIGIGMLSALASQPFWNHLQAKYTVRHQGAPPPETRLFIGMAGAILVPIGLFWMAFTTPRSVHWVVPIIASIPFGTGTVYVFTSVFTFLVVAYRPYAASAMAGNSFLRSAFAAVFPLISGPMYNRLGTVGATALLAGLTVLMAPLPFVFYKLGPKLRKNSKFT</sequence>
<dbReference type="InterPro" id="IPR000626">
    <property type="entry name" value="Ubiquitin-like_dom"/>
</dbReference>
<evidence type="ECO:0000256" key="3">
    <source>
        <dbReference type="ARBA" id="ARBA00022448"/>
    </source>
</evidence>
<feature type="transmembrane region" description="Helical" evidence="8">
    <location>
        <begin position="1322"/>
        <end position="1346"/>
    </location>
</feature>
<dbReference type="SUPFAM" id="SSF54236">
    <property type="entry name" value="Ubiquitin-like"/>
    <property type="match status" value="1"/>
</dbReference>
<feature type="compositionally biased region" description="Basic and acidic residues" evidence="7">
    <location>
        <begin position="281"/>
        <end position="315"/>
    </location>
</feature>
<feature type="transmembrane region" description="Helical" evidence="8">
    <location>
        <begin position="1123"/>
        <end position="1144"/>
    </location>
</feature>
<dbReference type="InterPro" id="IPR004813">
    <property type="entry name" value="OPT"/>
</dbReference>
<feature type="transmembrane region" description="Helical" evidence="8">
    <location>
        <begin position="503"/>
        <end position="529"/>
    </location>
</feature>
<dbReference type="NCBIfam" id="TIGR00728">
    <property type="entry name" value="OPT_sfam"/>
    <property type="match status" value="1"/>
</dbReference>
<keyword evidence="5 8" id="KW-1133">Transmembrane helix</keyword>
<dbReference type="InterPro" id="IPR011701">
    <property type="entry name" value="MFS"/>
</dbReference>
<reference evidence="11" key="1">
    <citation type="submission" date="2021-01" db="EMBL/GenBank/DDBJ databases">
        <authorList>
            <person name="Kaushik A."/>
        </authorList>
    </citation>
    <scope>NUCLEOTIDE SEQUENCE</scope>
    <source>
        <strain evidence="11">AG3-T5</strain>
    </source>
</reference>
<dbReference type="Pfam" id="PF07690">
    <property type="entry name" value="MFS_1"/>
    <property type="match status" value="1"/>
</dbReference>
<feature type="transmembrane region" description="Helical" evidence="8">
    <location>
        <begin position="916"/>
        <end position="943"/>
    </location>
</feature>
<feature type="transmembrane region" description="Helical" evidence="8">
    <location>
        <begin position="1430"/>
        <end position="1455"/>
    </location>
</feature>
<dbReference type="CDD" id="cd17323">
    <property type="entry name" value="MFS_Tpo1_MDR_like"/>
    <property type="match status" value="1"/>
</dbReference>
<gene>
    <name evidence="11" type="ORF">RDB_LOCUS66382</name>
</gene>
<comment type="caution">
    <text evidence="11">The sequence shown here is derived from an EMBL/GenBank/DDBJ whole genome shotgun (WGS) entry which is preliminary data.</text>
</comment>
<dbReference type="Pfam" id="PF00240">
    <property type="entry name" value="ubiquitin"/>
    <property type="match status" value="1"/>
</dbReference>
<dbReference type="PROSITE" id="PS00216">
    <property type="entry name" value="SUGAR_TRANSPORT_1"/>
    <property type="match status" value="1"/>
</dbReference>
<feature type="compositionally biased region" description="Polar residues" evidence="7">
    <location>
        <begin position="1019"/>
        <end position="1028"/>
    </location>
</feature>
<dbReference type="GO" id="GO:0042908">
    <property type="term" value="P:xenobiotic transport"/>
    <property type="evidence" value="ECO:0007669"/>
    <property type="project" value="UniProtKB-ARBA"/>
</dbReference>
<evidence type="ECO:0000256" key="8">
    <source>
        <dbReference type="SAM" id="Phobius"/>
    </source>
</evidence>
<feature type="transmembrane region" description="Helical" evidence="8">
    <location>
        <begin position="1399"/>
        <end position="1418"/>
    </location>
</feature>
<dbReference type="InterPro" id="IPR036259">
    <property type="entry name" value="MFS_trans_sf"/>
</dbReference>
<evidence type="ECO:0000313" key="12">
    <source>
        <dbReference type="Proteomes" id="UP000663841"/>
    </source>
</evidence>
<feature type="transmembrane region" description="Helical" evidence="8">
    <location>
        <begin position="631"/>
        <end position="650"/>
    </location>
</feature>
<evidence type="ECO:0000256" key="6">
    <source>
        <dbReference type="ARBA" id="ARBA00023136"/>
    </source>
</evidence>
<name>A0A8H2XRV2_9AGAM</name>
<proteinExistence type="inferred from homology"/>
<feature type="domain" description="Major facilitator superfamily (MFS) profile" evidence="10">
    <location>
        <begin position="1090"/>
        <end position="1516"/>
    </location>
</feature>
<feature type="transmembrane region" description="Helical" evidence="8">
    <location>
        <begin position="955"/>
        <end position="979"/>
    </location>
</feature>
<feature type="transmembrane region" description="Helical" evidence="8">
    <location>
        <begin position="574"/>
        <end position="596"/>
    </location>
</feature>
<feature type="region of interest" description="Disordered" evidence="7">
    <location>
        <begin position="999"/>
        <end position="1046"/>
    </location>
</feature>
<feature type="compositionally biased region" description="Basic and acidic residues" evidence="7">
    <location>
        <begin position="1029"/>
        <end position="1038"/>
    </location>
</feature>
<feature type="transmembrane region" description="Helical" evidence="8">
    <location>
        <begin position="1215"/>
        <end position="1232"/>
    </location>
</feature>
<evidence type="ECO:0000256" key="5">
    <source>
        <dbReference type="ARBA" id="ARBA00022989"/>
    </source>
</evidence>
<dbReference type="GO" id="GO:0140115">
    <property type="term" value="P:export across plasma membrane"/>
    <property type="evidence" value="ECO:0007669"/>
    <property type="project" value="UniProtKB-ARBA"/>
</dbReference>
<feature type="region of interest" description="Disordered" evidence="7">
    <location>
        <begin position="265"/>
        <end position="315"/>
    </location>
</feature>
<dbReference type="SUPFAM" id="SSF103473">
    <property type="entry name" value="MFS general substrate transporter"/>
    <property type="match status" value="1"/>
</dbReference>
<feature type="transmembrane region" description="Helical" evidence="8">
    <location>
        <begin position="1491"/>
        <end position="1512"/>
    </location>
</feature>
<feature type="transmembrane region" description="Helical" evidence="8">
    <location>
        <begin position="1467"/>
        <end position="1485"/>
    </location>
</feature>
<dbReference type="PANTHER" id="PTHR23502:SF7">
    <property type="entry name" value="DRUG_PROTON ANTIPORTER YHK8-RELATED"/>
    <property type="match status" value="1"/>
</dbReference>
<feature type="domain" description="Ubiquitin-like" evidence="9">
    <location>
        <begin position="60"/>
        <end position="133"/>
    </location>
</feature>
<dbReference type="PROSITE" id="PS50053">
    <property type="entry name" value="UBIQUITIN_2"/>
    <property type="match status" value="1"/>
</dbReference>
<evidence type="ECO:0000256" key="7">
    <source>
        <dbReference type="SAM" id="MobiDB-lite"/>
    </source>
</evidence>
<evidence type="ECO:0000256" key="1">
    <source>
        <dbReference type="ARBA" id="ARBA00004141"/>
    </source>
</evidence>
<feature type="transmembrane region" description="Helical" evidence="8">
    <location>
        <begin position="818"/>
        <end position="839"/>
    </location>
</feature>
<evidence type="ECO:0000256" key="2">
    <source>
        <dbReference type="ARBA" id="ARBA00008807"/>
    </source>
</evidence>
<keyword evidence="3" id="KW-0813">Transport</keyword>
<evidence type="ECO:0000259" key="10">
    <source>
        <dbReference type="PROSITE" id="PS50850"/>
    </source>
</evidence>
<dbReference type="GO" id="GO:0005886">
    <property type="term" value="C:plasma membrane"/>
    <property type="evidence" value="ECO:0007669"/>
    <property type="project" value="TreeGrafter"/>
</dbReference>
<evidence type="ECO:0000313" key="11">
    <source>
        <dbReference type="EMBL" id="CAE6431276.1"/>
    </source>
</evidence>
<feature type="transmembrane region" description="Helical" evidence="8">
    <location>
        <begin position="885"/>
        <end position="904"/>
    </location>
</feature>
<feature type="transmembrane region" description="Helical" evidence="8">
    <location>
        <begin position="334"/>
        <end position="356"/>
    </location>
</feature>
<dbReference type="GO" id="GO:0035673">
    <property type="term" value="F:oligopeptide transmembrane transporter activity"/>
    <property type="evidence" value="ECO:0007669"/>
    <property type="project" value="InterPro"/>
</dbReference>
<feature type="transmembrane region" description="Helical" evidence="8">
    <location>
        <begin position="1156"/>
        <end position="1175"/>
    </location>
</feature>
<feature type="transmembrane region" description="Helical" evidence="8">
    <location>
        <begin position="549"/>
        <end position="567"/>
    </location>
</feature>
<protein>
    <recommendedName>
        <fullName evidence="13">Major facilitator superfamily (MFS) profile domain-containing protein</fullName>
    </recommendedName>
</protein>
<dbReference type="Gene3D" id="1.20.1250.20">
    <property type="entry name" value="MFS general substrate transporter like domains"/>
    <property type="match status" value="1"/>
</dbReference>
<feature type="transmembrane region" description="Helical" evidence="8">
    <location>
        <begin position="1358"/>
        <end position="1378"/>
    </location>
</feature>
<evidence type="ECO:0000259" key="9">
    <source>
        <dbReference type="PROSITE" id="PS50053"/>
    </source>
</evidence>
<dbReference type="InterPro" id="IPR005829">
    <property type="entry name" value="Sugar_transporter_CS"/>
</dbReference>
<dbReference type="PROSITE" id="PS50850">
    <property type="entry name" value="MFS"/>
    <property type="match status" value="1"/>
</dbReference>
<dbReference type="FunFam" id="1.20.1250.20:FF:000082">
    <property type="entry name" value="MFS multidrug transporter, putative"/>
    <property type="match status" value="1"/>
</dbReference>
<dbReference type="Proteomes" id="UP000663841">
    <property type="component" value="Unassembled WGS sequence"/>
</dbReference>
<keyword evidence="6 8" id="KW-0472">Membrane</keyword>
<dbReference type="Gene3D" id="3.10.20.90">
    <property type="entry name" value="Phosphatidylinositol 3-kinase Catalytic Subunit, Chain A, domain 1"/>
    <property type="match status" value="1"/>
</dbReference>